<dbReference type="PANTHER" id="PTHR30627:SF1">
    <property type="entry name" value="PEPTIDOGLYCAN D,D-TRANSPEPTIDASE FTSI"/>
    <property type="match status" value="1"/>
</dbReference>
<evidence type="ECO:0000313" key="5">
    <source>
        <dbReference type="EMBL" id="OUM21014.1"/>
    </source>
</evidence>
<dbReference type="InterPro" id="IPR001460">
    <property type="entry name" value="PCN-bd_Tpept"/>
</dbReference>
<dbReference type="InterPro" id="IPR005543">
    <property type="entry name" value="PASTA_dom"/>
</dbReference>
<dbReference type="SUPFAM" id="SSF56519">
    <property type="entry name" value="Penicillin binding protein dimerisation domain"/>
    <property type="match status" value="1"/>
</dbReference>
<dbReference type="InterPro" id="IPR005311">
    <property type="entry name" value="PBP_dimer"/>
</dbReference>
<dbReference type="InterPro" id="IPR050515">
    <property type="entry name" value="Beta-lactam/transpept"/>
</dbReference>
<dbReference type="AlphaFoldDB" id="A0A252F5H8"/>
<dbReference type="Gene3D" id="3.30.10.20">
    <property type="match status" value="2"/>
</dbReference>
<dbReference type="Proteomes" id="UP000194903">
    <property type="component" value="Unassembled WGS sequence"/>
</dbReference>
<dbReference type="SUPFAM" id="SSF56601">
    <property type="entry name" value="beta-lactamase/transpeptidase-like"/>
    <property type="match status" value="1"/>
</dbReference>
<feature type="domain" description="PASTA" evidence="4">
    <location>
        <begin position="697"/>
        <end position="764"/>
    </location>
</feature>
<dbReference type="EMBL" id="NHOC01000004">
    <property type="protein sequence ID" value="OUM21014.1"/>
    <property type="molecule type" value="Genomic_DNA"/>
</dbReference>
<comment type="caution">
    <text evidence="5">The sequence shown here is derived from an EMBL/GenBank/DDBJ whole genome shotgun (WGS) entry which is preliminary data.</text>
</comment>
<dbReference type="PANTHER" id="PTHR30627">
    <property type="entry name" value="PEPTIDOGLYCAN D,D-TRANSPEPTIDASE"/>
    <property type="match status" value="1"/>
</dbReference>
<dbReference type="GO" id="GO:0071555">
    <property type="term" value="P:cell wall organization"/>
    <property type="evidence" value="ECO:0007669"/>
    <property type="project" value="TreeGrafter"/>
</dbReference>
<dbReference type="SUPFAM" id="SSF54184">
    <property type="entry name" value="Penicillin-binding protein 2x (pbp-2x), c-terminal domain"/>
    <property type="match status" value="2"/>
</dbReference>
<dbReference type="GO" id="GO:0005886">
    <property type="term" value="C:plasma membrane"/>
    <property type="evidence" value="ECO:0007669"/>
    <property type="project" value="TreeGrafter"/>
</dbReference>
<dbReference type="InterPro" id="IPR036138">
    <property type="entry name" value="PBP_dimer_sf"/>
</dbReference>
<evidence type="ECO:0000259" key="4">
    <source>
        <dbReference type="PROSITE" id="PS51178"/>
    </source>
</evidence>
<dbReference type="GO" id="GO:0008658">
    <property type="term" value="F:penicillin binding"/>
    <property type="evidence" value="ECO:0007669"/>
    <property type="project" value="InterPro"/>
</dbReference>
<proteinExistence type="inferred from homology"/>
<organism evidence="5 6">
    <name type="scientific">Butyricicoccus porcorum</name>
    <dbReference type="NCBI Taxonomy" id="1945634"/>
    <lineage>
        <taxon>Bacteria</taxon>
        <taxon>Bacillati</taxon>
        <taxon>Bacillota</taxon>
        <taxon>Clostridia</taxon>
        <taxon>Eubacteriales</taxon>
        <taxon>Butyricicoccaceae</taxon>
        <taxon>Butyricicoccus</taxon>
    </lineage>
</organism>
<dbReference type="PROSITE" id="PS51178">
    <property type="entry name" value="PASTA"/>
    <property type="match status" value="2"/>
</dbReference>
<dbReference type="InterPro" id="IPR012338">
    <property type="entry name" value="Beta-lactam/transpept-like"/>
</dbReference>
<dbReference type="SMART" id="SM00740">
    <property type="entry name" value="PASTA"/>
    <property type="match status" value="2"/>
</dbReference>
<accession>A0A252F5H8</accession>
<reference evidence="5 6" key="1">
    <citation type="submission" date="2017-05" db="EMBL/GenBank/DDBJ databases">
        <title>Butyricicoccus porcorum sp. nov. a butyrate-producing bacterium from the swine intestinal tract.</title>
        <authorList>
            <person name="Trachsel J."/>
            <person name="Humphrey S."/>
            <person name="Allen H.K."/>
        </authorList>
    </citation>
    <scope>NUCLEOTIDE SEQUENCE [LARGE SCALE GENOMIC DNA]</scope>
    <source>
        <strain evidence="5">BB10</strain>
    </source>
</reference>
<sequence>MAQKRPSKPNKSMRQRVSFLILVFAVLGFVVVAAKLFYMQVINTNFYQSKAAENQTKDLIITPMRGTIYDRNMTELAVSATTQEISVDPSIIRDKGKASVQKRTDANGKTIDPTDEEIAAAVETYQKKVASVLAEKLELDYDETLEKIQRKVSYVRIARRVDADIADELMQALEEENLSGVYTTADSKRYYRYGTFASQVIGFTNNDGEGLYGVELQYNDVLKGVAGRVVKATNALGSDMPYDYEKYVPEQDGDGVVLSLDEGVQHYLEKHLEEALNDYQAKKGVCGIVMDIKTGEILAMSTKPDFDLNNPRTIPEEYTSLLAELDNLSGEEYSSKYSEILLRLWRNKAINDTYEPGSTFKVFTVSSALEAGVVEDSSTFTCGGSKIVKDRTIRCWKSGGHGTQVLGQTLENSCNVAMMDISALLGTDMFRKFFEAYGLMEKTGIDLPGEATGIFFDDPMGEVDLATASFGQNFQVTPIQELCMVAAACNGGDLVTPHVAKEIVDTDGNVKQTISTEVKRQVISEETSDLIRTYLENVVSQGTGQNAYVAGYRVGGKTATSQKQPKSDDSLRIASFIGVAPMDDPQYAVLVMIDEPQTSVKGGGALAAPTVGRIFEDILPYLGVEAIYSEDETDRQEITIPSLVGKSVEDAEAALEELGLDYRVKGDGDTVTDQLPVAGISLQPDNKVVLYCGENKPVDKVEVPNVSGMSIEAARQQLADYGLYMKQNGIADWRASGASVAMQQSPAAGSKVSPGSVVTVAFGNAVTSQE</sequence>
<dbReference type="Pfam" id="PF00905">
    <property type="entry name" value="Transpeptidase"/>
    <property type="match status" value="1"/>
</dbReference>
<dbReference type="Gene3D" id="3.40.710.10">
    <property type="entry name" value="DD-peptidase/beta-lactamase superfamily"/>
    <property type="match status" value="1"/>
</dbReference>
<comment type="subcellular location">
    <subcellularLocation>
        <location evidence="1">Membrane</location>
    </subcellularLocation>
</comment>
<dbReference type="CDD" id="cd06576">
    <property type="entry name" value="PASTA_Pbp2x-like_1"/>
    <property type="match status" value="1"/>
</dbReference>
<protein>
    <recommendedName>
        <fullName evidence="4">PASTA domain-containing protein</fullName>
    </recommendedName>
</protein>
<dbReference type="Gene3D" id="3.90.1310.10">
    <property type="entry name" value="Penicillin-binding protein 2a (Domain 2)"/>
    <property type="match status" value="1"/>
</dbReference>
<feature type="domain" description="PASTA" evidence="4">
    <location>
        <begin position="634"/>
        <end position="694"/>
    </location>
</feature>
<dbReference type="Pfam" id="PF03717">
    <property type="entry name" value="PBP_dimer"/>
    <property type="match status" value="1"/>
</dbReference>
<evidence type="ECO:0000256" key="1">
    <source>
        <dbReference type="ARBA" id="ARBA00004370"/>
    </source>
</evidence>
<keyword evidence="3" id="KW-0472">Membrane</keyword>
<gene>
    <name evidence="5" type="ORF">CBW42_05380</name>
</gene>
<keyword evidence="6" id="KW-1185">Reference proteome</keyword>
<dbReference type="RefSeq" id="WP_087018508.1">
    <property type="nucleotide sequence ID" value="NZ_CP178353.1"/>
</dbReference>
<evidence type="ECO:0000256" key="2">
    <source>
        <dbReference type="ARBA" id="ARBA00007171"/>
    </source>
</evidence>
<dbReference type="Pfam" id="PF03793">
    <property type="entry name" value="PASTA"/>
    <property type="match status" value="2"/>
</dbReference>
<name>A0A252F5H8_9FIRM</name>
<evidence type="ECO:0000313" key="6">
    <source>
        <dbReference type="Proteomes" id="UP000194903"/>
    </source>
</evidence>
<dbReference type="OrthoDB" id="9804124at2"/>
<comment type="similarity">
    <text evidence="2">Belongs to the transpeptidase family.</text>
</comment>
<dbReference type="CDD" id="cd06577">
    <property type="entry name" value="PASTA_pknB"/>
    <property type="match status" value="1"/>
</dbReference>
<evidence type="ECO:0000256" key="3">
    <source>
        <dbReference type="ARBA" id="ARBA00023136"/>
    </source>
</evidence>